<evidence type="ECO:0000256" key="1">
    <source>
        <dbReference type="SAM" id="SignalP"/>
    </source>
</evidence>
<dbReference type="InterPro" id="IPR011990">
    <property type="entry name" value="TPR-like_helical_dom_sf"/>
</dbReference>
<dbReference type="Proteomes" id="UP000251692">
    <property type="component" value="Unassembled WGS sequence"/>
</dbReference>
<keyword evidence="1" id="KW-0732">Signal</keyword>
<gene>
    <name evidence="2" type="ORF">DP923_00730</name>
</gene>
<name>A0A364RH97_9BACT</name>
<evidence type="ECO:0000313" key="3">
    <source>
        <dbReference type="Proteomes" id="UP000251692"/>
    </source>
</evidence>
<dbReference type="AlphaFoldDB" id="A0A364RH97"/>
<evidence type="ECO:0008006" key="4">
    <source>
        <dbReference type="Google" id="ProtNLM"/>
    </source>
</evidence>
<dbReference type="EMBL" id="QMDV01000001">
    <property type="protein sequence ID" value="RAU83635.1"/>
    <property type="molecule type" value="Genomic_DNA"/>
</dbReference>
<dbReference type="OrthoDB" id="622163at2"/>
<protein>
    <recommendedName>
        <fullName evidence="4">Starch-binding associating with outer membrane</fullName>
    </recommendedName>
</protein>
<dbReference type="RefSeq" id="WP_112303673.1">
    <property type="nucleotide sequence ID" value="NZ_QMDV01000001.1"/>
</dbReference>
<keyword evidence="3" id="KW-1185">Reference proteome</keyword>
<feature type="signal peptide" evidence="1">
    <location>
        <begin position="1"/>
        <end position="22"/>
    </location>
</feature>
<dbReference type="SUPFAM" id="SSF48452">
    <property type="entry name" value="TPR-like"/>
    <property type="match status" value="1"/>
</dbReference>
<organism evidence="2 3">
    <name type="scientific">Pontibacter arcticus</name>
    <dbReference type="NCBI Taxonomy" id="2080288"/>
    <lineage>
        <taxon>Bacteria</taxon>
        <taxon>Pseudomonadati</taxon>
        <taxon>Bacteroidota</taxon>
        <taxon>Cytophagia</taxon>
        <taxon>Cytophagales</taxon>
        <taxon>Hymenobacteraceae</taxon>
        <taxon>Pontibacter</taxon>
    </lineage>
</organism>
<accession>A0A364RH97</accession>
<proteinExistence type="predicted"/>
<dbReference type="InterPro" id="IPR041662">
    <property type="entry name" value="SusD-like_2"/>
</dbReference>
<dbReference type="Gene3D" id="1.25.40.390">
    <property type="match status" value="1"/>
</dbReference>
<feature type="chain" id="PRO_5016645175" description="Starch-binding associating with outer membrane" evidence="1">
    <location>
        <begin position="23"/>
        <end position="499"/>
    </location>
</feature>
<dbReference type="PROSITE" id="PS51257">
    <property type="entry name" value="PROKAR_LIPOPROTEIN"/>
    <property type="match status" value="1"/>
</dbReference>
<reference evidence="2 3" key="1">
    <citation type="submission" date="2018-06" db="EMBL/GenBank/DDBJ databases">
        <authorList>
            <person name="Liu Z.-W."/>
        </authorList>
    </citation>
    <scope>NUCLEOTIDE SEQUENCE [LARGE SCALE GENOMIC DNA]</scope>
    <source>
        <strain evidence="2 3">2b14</strain>
    </source>
</reference>
<comment type="caution">
    <text evidence="2">The sequence shown here is derived from an EMBL/GenBank/DDBJ whole genome shotgun (WGS) entry which is preliminary data.</text>
</comment>
<evidence type="ECO:0000313" key="2">
    <source>
        <dbReference type="EMBL" id="RAU83635.1"/>
    </source>
</evidence>
<reference evidence="2 3" key="2">
    <citation type="submission" date="2018-07" db="EMBL/GenBank/DDBJ databases">
        <title>Pontibacter sp. 2b14 genomic sequence and assembly.</title>
        <authorList>
            <person name="Du Z.-J."/>
        </authorList>
    </citation>
    <scope>NUCLEOTIDE SEQUENCE [LARGE SCALE GENOMIC DNA]</scope>
    <source>
        <strain evidence="2 3">2b14</strain>
    </source>
</reference>
<sequence length="499" mass="55240">MKKYKYLTAGLAAAFMLTFSSCDEFLDVNVNPNSPTAAPIQQVLTSATVNTGFRNGSDLHRFTSLVMQQFSGQAGPTIQTREYQRYLIQPSDLNNLYNAFFAVALPDLEYVINNSQGSPHYTGIAKIMKGYTYSQTVDVWGDVPFTEALQGTQNTTPALDDDANVYKEVLRLIDEGTTDIKAATSVLSPGNNETIYRGDRLKWEKFANSLKLRLFLRYSESDPAFAKAQMDALIASGAPFMSSNADNFQMTFVDATASQNPIHQFEVSRLNYTFANKYLVDLMNSKADPRRSTYFTDFPFGSGQYVGAAAGDAESTSYSRMHTYLRGPLKTALVPDAQGRVPANAANNGAYTGDAPIRMFTFAEYNFIRAEHALRFSNDVATATTFFQAGINASMAAANVPAAQQLAYVTANGTLTGSTAEMLRQIITEKYIANYGVALEPWNDWRRTGYPAITPVPTSIAATDYIPRSLYYPEAETNTNPNIKQKPDMKVRIFWDTRQ</sequence>
<dbReference type="Pfam" id="PF12771">
    <property type="entry name" value="SusD-like_2"/>
    <property type="match status" value="1"/>
</dbReference>